<dbReference type="GO" id="GO:0004812">
    <property type="term" value="F:aminoacyl-tRNA ligase activity"/>
    <property type="evidence" value="ECO:0007669"/>
    <property type="project" value="UniProtKB-KW"/>
</dbReference>
<dbReference type="PATRIC" id="fig|1423733.4.peg.2320"/>
<comment type="similarity">
    <text evidence="1">Belongs to the PRORSD1 family.</text>
</comment>
<dbReference type="GO" id="GO:0002161">
    <property type="term" value="F:aminoacyl-tRNA deacylase activity"/>
    <property type="evidence" value="ECO:0007669"/>
    <property type="project" value="InterPro"/>
</dbReference>
<dbReference type="Proteomes" id="UP000051845">
    <property type="component" value="Unassembled WGS sequence"/>
</dbReference>
<dbReference type="Pfam" id="PF04073">
    <property type="entry name" value="tRNA_edit"/>
    <property type="match status" value="1"/>
</dbReference>
<dbReference type="AlphaFoldDB" id="A0A0R2B8W6"/>
<dbReference type="RefSeq" id="WP_054761591.1">
    <property type="nucleotide sequence ID" value="NZ_AYYR01000050.1"/>
</dbReference>
<name>A0A0R2B8W6_SECCO</name>
<dbReference type="EMBL" id="AYYR01000050">
    <property type="protein sequence ID" value="KRM75607.1"/>
    <property type="molecule type" value="Genomic_DNA"/>
</dbReference>
<dbReference type="InterPro" id="IPR040285">
    <property type="entry name" value="ProX/PRXD1"/>
</dbReference>
<feature type="domain" description="YbaK/aminoacyl-tRNA synthetase-associated" evidence="3">
    <location>
        <begin position="23"/>
        <end position="148"/>
    </location>
</feature>
<proteinExistence type="inferred from homology"/>
<evidence type="ECO:0000259" key="3">
    <source>
        <dbReference type="Pfam" id="PF04073"/>
    </source>
</evidence>
<keyword evidence="4" id="KW-0030">Aminoacyl-tRNA synthetase</keyword>
<protein>
    <submittedName>
        <fullName evidence="4">YbaK prolyl-tRNA synthetase associated domain-containing protein</fullName>
    </submittedName>
</protein>
<evidence type="ECO:0000256" key="1">
    <source>
        <dbReference type="ARBA" id="ARBA00010201"/>
    </source>
</evidence>
<evidence type="ECO:0000313" key="5">
    <source>
        <dbReference type="Proteomes" id="UP000051845"/>
    </source>
</evidence>
<dbReference type="GO" id="GO:0006412">
    <property type="term" value="P:translation"/>
    <property type="evidence" value="ECO:0007669"/>
    <property type="project" value="UniProtKB-KW"/>
</dbReference>
<dbReference type="CDD" id="cd04335">
    <property type="entry name" value="PrdX_deacylase"/>
    <property type="match status" value="1"/>
</dbReference>
<accession>A0A0R2B8W6</accession>
<dbReference type="STRING" id="33960.TY91_15355"/>
<reference evidence="4 5" key="1">
    <citation type="journal article" date="2015" name="Genome Announc.">
        <title>Expanding the biotechnology potential of lactobacilli through comparative genomics of 213 strains and associated genera.</title>
        <authorList>
            <person name="Sun Z."/>
            <person name="Harris H.M."/>
            <person name="McCann A."/>
            <person name="Guo C."/>
            <person name="Argimon S."/>
            <person name="Zhang W."/>
            <person name="Yang X."/>
            <person name="Jeffery I.B."/>
            <person name="Cooney J.C."/>
            <person name="Kagawa T.F."/>
            <person name="Liu W."/>
            <person name="Song Y."/>
            <person name="Salvetti E."/>
            <person name="Wrobel A."/>
            <person name="Rasinkangas P."/>
            <person name="Parkhill J."/>
            <person name="Rea M.C."/>
            <person name="O'Sullivan O."/>
            <person name="Ritari J."/>
            <person name="Douillard F.P."/>
            <person name="Paul Ross R."/>
            <person name="Yang R."/>
            <person name="Briner A.E."/>
            <person name="Felis G.E."/>
            <person name="de Vos W.M."/>
            <person name="Barrangou R."/>
            <person name="Klaenhammer T.R."/>
            <person name="Caufield P.W."/>
            <person name="Cui Y."/>
            <person name="Zhang H."/>
            <person name="O'Toole P.W."/>
        </authorList>
    </citation>
    <scope>NUCLEOTIDE SEQUENCE [LARGE SCALE GENOMIC DNA]</scope>
    <source>
        <strain evidence="4 5">DSM 20515</strain>
    </source>
</reference>
<organism evidence="4 5">
    <name type="scientific">Secundilactobacillus collinoides DSM 20515 = JCM 1123</name>
    <dbReference type="NCBI Taxonomy" id="1423733"/>
    <lineage>
        <taxon>Bacteria</taxon>
        <taxon>Bacillati</taxon>
        <taxon>Bacillota</taxon>
        <taxon>Bacilli</taxon>
        <taxon>Lactobacillales</taxon>
        <taxon>Lactobacillaceae</taxon>
        <taxon>Secundilactobacillus</taxon>
    </lineage>
</organism>
<gene>
    <name evidence="4" type="ORF">FC82_GL002210</name>
</gene>
<dbReference type="PANTHER" id="PTHR31423:SF3">
    <property type="entry name" value="PROLYL-TRNA SYNTHETASE ASSOCIATED DOMAIN-CONTAINING PROTEIN 1-RELATED"/>
    <property type="match status" value="1"/>
</dbReference>
<evidence type="ECO:0000313" key="4">
    <source>
        <dbReference type="EMBL" id="KRM75607.1"/>
    </source>
</evidence>
<dbReference type="InterPro" id="IPR007214">
    <property type="entry name" value="YbaK/aa-tRNA-synth-assoc-dom"/>
</dbReference>
<dbReference type="InterPro" id="IPR036754">
    <property type="entry name" value="YbaK/aa-tRNA-synt-asso_dom_sf"/>
</dbReference>
<evidence type="ECO:0000256" key="2">
    <source>
        <dbReference type="ARBA" id="ARBA00022917"/>
    </source>
</evidence>
<comment type="caution">
    <text evidence="4">The sequence shown here is derived from an EMBL/GenBank/DDBJ whole genome shotgun (WGS) entry which is preliminary data.</text>
</comment>
<sequence length="165" mass="18511">MDQLTLVTSTLDGLGIQYQLVSHPAAETTEEADAYIEGIEGVRTKTMFMTNKKKTSFYLLVMDDAKRLDFHEFQDLTGAKRVKMASSEALKEKLGLAPGIVSIFGLINNQERDVKVYFDKAILSEARMSFHPNENTHTIFVASNDVLAFVKAQGYEPEILDLEED</sequence>
<keyword evidence="2" id="KW-0648">Protein biosynthesis</keyword>
<dbReference type="FunFam" id="3.90.960.10:FF:000005">
    <property type="entry name" value="Putative prolyl-tRNA synthetase"/>
    <property type="match status" value="1"/>
</dbReference>
<dbReference type="SUPFAM" id="SSF55826">
    <property type="entry name" value="YbaK/ProRS associated domain"/>
    <property type="match status" value="1"/>
</dbReference>
<dbReference type="Gene3D" id="3.90.960.10">
    <property type="entry name" value="YbaK/aminoacyl-tRNA synthetase-associated domain"/>
    <property type="match status" value="1"/>
</dbReference>
<keyword evidence="4" id="KW-0436">Ligase</keyword>
<dbReference type="PANTHER" id="PTHR31423">
    <property type="entry name" value="YBAK DOMAIN-CONTAINING PROTEIN"/>
    <property type="match status" value="1"/>
</dbReference>